<proteinExistence type="predicted"/>
<keyword evidence="1" id="KW-0472">Membrane</keyword>
<gene>
    <name evidence="2" type="ORF">CSA61_01705</name>
</gene>
<dbReference type="InterPro" id="IPR032092">
    <property type="entry name" value="PilW"/>
</dbReference>
<evidence type="ECO:0000313" key="2">
    <source>
        <dbReference type="EMBL" id="PIE20464.1"/>
    </source>
</evidence>
<name>A0A2G6JAK7_NEPCE</name>
<dbReference type="AlphaFoldDB" id="A0A2G6JAK7"/>
<keyword evidence="1" id="KW-1133">Transmembrane helix</keyword>
<comment type="caution">
    <text evidence="2">The sequence shown here is derived from an EMBL/GenBank/DDBJ whole genome shotgun (WGS) entry which is preliminary data.</text>
</comment>
<dbReference type="Proteomes" id="UP000242733">
    <property type="component" value="Unassembled WGS sequence"/>
</dbReference>
<protein>
    <recommendedName>
        <fullName evidence="4">Pilus assembly protein PilW</fullName>
    </recommendedName>
</protein>
<organism evidence="2 3">
    <name type="scientific">Neptuniibacter caesariensis</name>
    <dbReference type="NCBI Taxonomy" id="207954"/>
    <lineage>
        <taxon>Bacteria</taxon>
        <taxon>Pseudomonadati</taxon>
        <taxon>Pseudomonadota</taxon>
        <taxon>Gammaproteobacteria</taxon>
        <taxon>Oceanospirillales</taxon>
        <taxon>Oceanospirillaceae</taxon>
        <taxon>Neptuniibacter</taxon>
    </lineage>
</organism>
<dbReference type="GO" id="GO:0043683">
    <property type="term" value="P:type IV pilus assembly"/>
    <property type="evidence" value="ECO:0007669"/>
    <property type="project" value="InterPro"/>
</dbReference>
<evidence type="ECO:0000256" key="1">
    <source>
        <dbReference type="SAM" id="Phobius"/>
    </source>
</evidence>
<dbReference type="Pfam" id="PF16074">
    <property type="entry name" value="PilW"/>
    <property type="match status" value="1"/>
</dbReference>
<reference evidence="2 3" key="1">
    <citation type="submission" date="2017-10" db="EMBL/GenBank/DDBJ databases">
        <title>Novel microbial diversity and functional potential in the marine mammal oral microbiome.</title>
        <authorList>
            <person name="Dudek N.K."/>
            <person name="Sun C.L."/>
            <person name="Burstein D."/>
            <person name="Kantor R.S."/>
            <person name="Aliaga Goltsman D.S."/>
            <person name="Bik E.M."/>
            <person name="Thomas B.C."/>
            <person name="Banfield J.F."/>
            <person name="Relman D.A."/>
        </authorList>
    </citation>
    <scope>NUCLEOTIDE SEQUENCE [LARGE SCALE GENOMIC DNA]</scope>
    <source>
        <strain evidence="2">DOLJORAL78_49_30</strain>
    </source>
</reference>
<feature type="transmembrane region" description="Helical" evidence="1">
    <location>
        <begin position="12"/>
        <end position="33"/>
    </location>
</feature>
<sequence length="310" mass="33067">MRPQEKGFSLIELMIAMVLGLFIVGGVIVVFIGSSQSFNSNESLSRVQENGRFALELIARDLRNAGFKGGCFADADIQLDTTDPDYIADAFNVNHPVVGWVTDGSEFFAGDMTGYNSGTDIILIKHAADLSDAALNVDVAKVSKNFNVLGSEERGRILVLSDGALGCNLFQNTSTSGGVISKGTAGANINNQNVDFTQPFDKDEAEIYRLVSTLYYIGQGLSSSSALRSLSYATGSAVDQELVEDVTGMSIQYGIASGAGGALDYTSRANTVSDWDDVRAVRINLTVTGDENISHVFSSTVALRNRLLAQ</sequence>
<evidence type="ECO:0008006" key="4">
    <source>
        <dbReference type="Google" id="ProtNLM"/>
    </source>
</evidence>
<dbReference type="NCBIfam" id="TIGR02532">
    <property type="entry name" value="IV_pilin_GFxxxE"/>
    <property type="match status" value="1"/>
</dbReference>
<dbReference type="EMBL" id="PDSG01000006">
    <property type="protein sequence ID" value="PIE20464.1"/>
    <property type="molecule type" value="Genomic_DNA"/>
</dbReference>
<accession>A0A2G6JAK7</accession>
<dbReference type="PROSITE" id="PS00409">
    <property type="entry name" value="PROKAR_NTER_METHYL"/>
    <property type="match status" value="1"/>
</dbReference>
<evidence type="ECO:0000313" key="3">
    <source>
        <dbReference type="Proteomes" id="UP000242733"/>
    </source>
</evidence>
<keyword evidence="1" id="KW-0812">Transmembrane</keyword>
<dbReference type="Pfam" id="PF07963">
    <property type="entry name" value="N_methyl"/>
    <property type="match status" value="1"/>
</dbReference>
<dbReference type="InterPro" id="IPR012902">
    <property type="entry name" value="N_methyl_site"/>
</dbReference>